<reference evidence="2" key="1">
    <citation type="submission" date="2023-01" db="EMBL/GenBank/DDBJ databases">
        <title>Complete genome sequence of Planctobacterium marinum strain Dej080120_11.</title>
        <authorList>
            <person name="Ueki S."/>
            <person name="Maruyama F."/>
        </authorList>
    </citation>
    <scope>NUCLEOTIDE SEQUENCE</scope>
    <source>
        <strain evidence="2">Dej080120_11</strain>
    </source>
</reference>
<organism evidence="2 3">
    <name type="scientific">Planctobacterium marinum</name>
    <dbReference type="NCBI Taxonomy" id="1631968"/>
    <lineage>
        <taxon>Bacteria</taxon>
        <taxon>Pseudomonadati</taxon>
        <taxon>Pseudomonadota</taxon>
        <taxon>Gammaproteobacteria</taxon>
        <taxon>Alteromonadales</taxon>
        <taxon>Alteromonadaceae</taxon>
        <taxon>Planctobacterium</taxon>
    </lineage>
</organism>
<dbReference type="CDD" id="cd00093">
    <property type="entry name" value="HTH_XRE"/>
    <property type="match status" value="1"/>
</dbReference>
<name>A0AA48KUL6_9ALTE</name>
<keyword evidence="3" id="KW-1185">Reference proteome</keyword>
<dbReference type="KEGG" id="pmaw:MACH26_20960"/>
<sequence length="97" mass="11386">MRFHRDRGLQALDKEEKFNPERLRNMRKEAGITQKQLGDILGLSRETVLHIENGAPGSIDTLEIHVIKNWYIACEDKLCPLTKKEWAEYIKSFFDIQ</sequence>
<evidence type="ECO:0000313" key="2">
    <source>
        <dbReference type="EMBL" id="BDX06575.1"/>
    </source>
</evidence>
<protein>
    <recommendedName>
        <fullName evidence="1">HTH cro/C1-type domain-containing protein</fullName>
    </recommendedName>
</protein>
<dbReference type="InterPro" id="IPR010982">
    <property type="entry name" value="Lambda_DNA-bd_dom_sf"/>
</dbReference>
<evidence type="ECO:0000259" key="1">
    <source>
        <dbReference type="PROSITE" id="PS50943"/>
    </source>
</evidence>
<dbReference type="EMBL" id="AP027272">
    <property type="protein sequence ID" value="BDX06575.1"/>
    <property type="molecule type" value="Genomic_DNA"/>
</dbReference>
<dbReference type="SUPFAM" id="SSF47413">
    <property type="entry name" value="lambda repressor-like DNA-binding domains"/>
    <property type="match status" value="1"/>
</dbReference>
<proteinExistence type="predicted"/>
<dbReference type="Gene3D" id="1.10.260.40">
    <property type="entry name" value="lambda repressor-like DNA-binding domains"/>
    <property type="match status" value="1"/>
</dbReference>
<dbReference type="GO" id="GO:0003677">
    <property type="term" value="F:DNA binding"/>
    <property type="evidence" value="ECO:0007669"/>
    <property type="project" value="InterPro"/>
</dbReference>
<evidence type="ECO:0000313" key="3">
    <source>
        <dbReference type="Proteomes" id="UP001333710"/>
    </source>
</evidence>
<dbReference type="Pfam" id="PF01381">
    <property type="entry name" value="HTH_3"/>
    <property type="match status" value="1"/>
</dbReference>
<dbReference type="SMART" id="SM00530">
    <property type="entry name" value="HTH_XRE"/>
    <property type="match status" value="1"/>
</dbReference>
<feature type="domain" description="HTH cro/C1-type" evidence="1">
    <location>
        <begin position="23"/>
        <end position="54"/>
    </location>
</feature>
<dbReference type="InterPro" id="IPR001387">
    <property type="entry name" value="Cro/C1-type_HTH"/>
</dbReference>
<gene>
    <name evidence="2" type="ORF">MACH26_20960</name>
</gene>
<dbReference type="AlphaFoldDB" id="A0AA48KUL6"/>
<dbReference type="PROSITE" id="PS50943">
    <property type="entry name" value="HTH_CROC1"/>
    <property type="match status" value="1"/>
</dbReference>
<dbReference type="Proteomes" id="UP001333710">
    <property type="component" value="Chromosome"/>
</dbReference>
<accession>A0AA48KUL6</accession>